<protein>
    <submittedName>
        <fullName evidence="1">Uncharacterized protein</fullName>
    </submittedName>
</protein>
<sequence>MSKNFKLNISTEESNNNISDTVSSINEMSLDSDDFSQIEELQKYESDSNYAGDVSLRSEEFENFDEILSESLQNYTEKSDTNMSNTLEEFEPADLMTLVTKHNLSNKAGNSIIKFFNRHRTFPLNCCIIGKCLMTVNRHSDLSQLPLPKNIETDLQELKINVEYKFTSSEKLKKNVGEIICRTGGFSQSYLTMSRAKFPIKPSAGHVVKISNIYKSNNFITSIPPIVTVVPQNAAKYPSSTKVLDSSKKTSLFPPFVQKEKRRRLRFPPKKPEPDISNRTLQTYSSIQAHELVFRSTSVNFFKHSQELKINVEYKFTSSEKLKKNSQELKINVKYKFKSSKKLKTNVGEIICRTGGFSQSYLTMSRAKFPIKPSAGHVVKISNIYKSNNFITSIPPIVTVVPQNAAKYPSSTKVLDSSKKTSLFPPFVQKEKRRRLRFPPKKPEPDISNRTLQTYSSIQAHELVFRSTSTRKSLKLMWNTNLQVPKN</sequence>
<proteinExistence type="predicted"/>
<dbReference type="AlphaFoldDB" id="A0A397IT59"/>
<organism evidence="1 2">
    <name type="scientific">Diversispora epigaea</name>
    <dbReference type="NCBI Taxonomy" id="1348612"/>
    <lineage>
        <taxon>Eukaryota</taxon>
        <taxon>Fungi</taxon>
        <taxon>Fungi incertae sedis</taxon>
        <taxon>Mucoromycota</taxon>
        <taxon>Glomeromycotina</taxon>
        <taxon>Glomeromycetes</taxon>
        <taxon>Diversisporales</taxon>
        <taxon>Diversisporaceae</taxon>
        <taxon>Diversispora</taxon>
    </lineage>
</organism>
<keyword evidence="2" id="KW-1185">Reference proteome</keyword>
<reference evidence="1 2" key="1">
    <citation type="submission" date="2018-08" db="EMBL/GenBank/DDBJ databases">
        <title>Genome and evolution of the arbuscular mycorrhizal fungus Diversispora epigaea (formerly Glomus versiforme) and its bacterial endosymbionts.</title>
        <authorList>
            <person name="Sun X."/>
            <person name="Fei Z."/>
            <person name="Harrison M."/>
        </authorList>
    </citation>
    <scope>NUCLEOTIDE SEQUENCE [LARGE SCALE GENOMIC DNA]</scope>
    <source>
        <strain evidence="1 2">IT104</strain>
    </source>
</reference>
<name>A0A397IT59_9GLOM</name>
<comment type="caution">
    <text evidence="1">The sequence shown here is derived from an EMBL/GenBank/DDBJ whole genome shotgun (WGS) entry which is preliminary data.</text>
</comment>
<gene>
    <name evidence="1" type="ORF">Glove_167g99</name>
</gene>
<accession>A0A397IT59</accession>
<dbReference type="EMBL" id="PQFF01000157">
    <property type="protein sequence ID" value="RHZ78147.1"/>
    <property type="molecule type" value="Genomic_DNA"/>
</dbReference>
<evidence type="ECO:0000313" key="2">
    <source>
        <dbReference type="Proteomes" id="UP000266861"/>
    </source>
</evidence>
<dbReference type="Proteomes" id="UP000266861">
    <property type="component" value="Unassembled WGS sequence"/>
</dbReference>
<evidence type="ECO:0000313" key="1">
    <source>
        <dbReference type="EMBL" id="RHZ78147.1"/>
    </source>
</evidence>